<feature type="compositionally biased region" description="Basic and acidic residues" evidence="1">
    <location>
        <begin position="133"/>
        <end position="142"/>
    </location>
</feature>
<dbReference type="Proteomes" id="UP000240760">
    <property type="component" value="Unassembled WGS sequence"/>
</dbReference>
<dbReference type="AlphaFoldDB" id="A0A2T4C8T8"/>
<feature type="region of interest" description="Disordered" evidence="1">
    <location>
        <begin position="367"/>
        <end position="493"/>
    </location>
</feature>
<protein>
    <recommendedName>
        <fullName evidence="4">AT hook domain-containing protein</fullName>
    </recommendedName>
</protein>
<reference evidence="2 3" key="1">
    <citation type="submission" date="2016-07" db="EMBL/GenBank/DDBJ databases">
        <title>Multiple horizontal gene transfer events from other fungi enriched the ability of initially mycotrophic Trichoderma (Ascomycota) to feed on dead plant biomass.</title>
        <authorList>
            <consortium name="DOE Joint Genome Institute"/>
            <person name="Aerts A."/>
            <person name="Atanasova L."/>
            <person name="Chenthamara K."/>
            <person name="Zhang J."/>
            <person name="Grujic M."/>
            <person name="Henrissat B."/>
            <person name="Kuo A."/>
            <person name="Salamov A."/>
            <person name="Lipzen A."/>
            <person name="Labutti K."/>
            <person name="Barry K."/>
            <person name="Miao Y."/>
            <person name="Rahimi M.J."/>
            <person name="Shen Q."/>
            <person name="Grigoriev I.V."/>
            <person name="Kubicek C.P."/>
            <person name="Druzhinina I.S."/>
        </authorList>
    </citation>
    <scope>NUCLEOTIDE SEQUENCE [LARGE SCALE GENOMIC DNA]</scope>
    <source>
        <strain evidence="2 3">ATCC 18648</strain>
    </source>
</reference>
<feature type="compositionally biased region" description="Basic residues" evidence="1">
    <location>
        <begin position="463"/>
        <end position="472"/>
    </location>
</feature>
<dbReference type="OrthoDB" id="5404794at2759"/>
<feature type="region of interest" description="Disordered" evidence="1">
    <location>
        <begin position="72"/>
        <end position="115"/>
    </location>
</feature>
<accession>A0A2T4C8T8</accession>
<keyword evidence="3" id="KW-1185">Reference proteome</keyword>
<feature type="compositionally biased region" description="Basic and acidic residues" evidence="1">
    <location>
        <begin position="380"/>
        <end position="395"/>
    </location>
</feature>
<name>A0A2T4C8T8_TRILO</name>
<evidence type="ECO:0000256" key="1">
    <source>
        <dbReference type="SAM" id="MobiDB-lite"/>
    </source>
</evidence>
<evidence type="ECO:0000313" key="2">
    <source>
        <dbReference type="EMBL" id="PTB77989.1"/>
    </source>
</evidence>
<gene>
    <name evidence="2" type="ORF">M440DRAFT_1372218</name>
</gene>
<sequence>MRPLVIADSDDESDSSEHHTAAPAVTPTLPPAPIRSPEQGSVATASTGSAIFQQIFNEQNGAALEKVQQLQRDLDDAPHESSAMTIPDVPFQRTTKGFYHSSTTTTTESPMDKFPDIEVADPCAAWPRMTSREEKLHEKEVGVVDPWEVPSSPDAPRPLERQSKRNSHATHDYAYKRDGLFSANDALPDRHSDFDEAAQRRSRKRRRLDESRDTLSATDEVDLIMLPSSSKSILQHGDETGAASSISLPTMPLDAGSTSSPTHPSPIGREQVSHPAMDSAPTGALEFNNLLLKQQTQTQYAVGSSGTATNINTQRTQMSSNQNFSSLAPEEPDVRVGTTKAEYRNYRLRRSSSPDIISTLAPVLKNAAHSEPELSPDLMSKPKPDQAYRDGRDASAHQPPPRESQSGENEAEFVAHPTPMVKSKKKRGRPRKPPETGEPLPMKPAAGPVSAAADGTTQAATTQKKRRGRPKKQSAEAALDGAPPPAATAVCAPVADSDTRAKLCLAKTSASAERDDIHGDDSQAATAQSSPSNVSVKGAPDEASSAGGTTRRGQDQAAPGSRVEGKDLSASQNSSDKPKEEDVPKEPRQPAARAREEKSGCDKKGSSAQGISKPLYRVGLSKRFKIAPLLKSVRKP</sequence>
<feature type="region of interest" description="Disordered" evidence="1">
    <location>
        <begin position="1"/>
        <end position="46"/>
    </location>
</feature>
<evidence type="ECO:0008006" key="4">
    <source>
        <dbReference type="Google" id="ProtNLM"/>
    </source>
</evidence>
<feature type="region of interest" description="Disordered" evidence="1">
    <location>
        <begin position="318"/>
        <end position="338"/>
    </location>
</feature>
<feature type="compositionally biased region" description="Basic and acidic residues" evidence="1">
    <location>
        <begin position="512"/>
        <end position="521"/>
    </location>
</feature>
<feature type="region of interest" description="Disordered" evidence="1">
    <location>
        <begin position="234"/>
        <end position="277"/>
    </location>
</feature>
<evidence type="ECO:0000313" key="3">
    <source>
        <dbReference type="Proteomes" id="UP000240760"/>
    </source>
</evidence>
<proteinExistence type="predicted"/>
<feature type="region of interest" description="Disordered" evidence="1">
    <location>
        <begin position="507"/>
        <end position="617"/>
    </location>
</feature>
<dbReference type="EMBL" id="KZ679129">
    <property type="protein sequence ID" value="PTB77989.1"/>
    <property type="molecule type" value="Genomic_DNA"/>
</dbReference>
<feature type="compositionally biased region" description="Basic and acidic residues" evidence="1">
    <location>
        <begin position="157"/>
        <end position="179"/>
    </location>
</feature>
<feature type="compositionally biased region" description="Basic and acidic residues" evidence="1">
    <location>
        <begin position="187"/>
        <end position="199"/>
    </location>
</feature>
<feature type="compositionally biased region" description="Polar residues" evidence="1">
    <location>
        <begin position="92"/>
        <end position="109"/>
    </location>
</feature>
<feature type="compositionally biased region" description="Basic residues" evidence="1">
    <location>
        <begin position="422"/>
        <end position="431"/>
    </location>
</feature>
<feature type="compositionally biased region" description="Low complexity" evidence="1">
    <location>
        <begin position="451"/>
        <end position="462"/>
    </location>
</feature>
<feature type="compositionally biased region" description="Basic and acidic residues" evidence="1">
    <location>
        <begin position="576"/>
        <end position="605"/>
    </location>
</feature>
<feature type="compositionally biased region" description="Polar residues" evidence="1">
    <location>
        <begin position="523"/>
        <end position="535"/>
    </location>
</feature>
<feature type="region of interest" description="Disordered" evidence="1">
    <location>
        <begin position="133"/>
        <end position="214"/>
    </location>
</feature>
<organism evidence="2 3">
    <name type="scientific">Trichoderma longibrachiatum ATCC 18648</name>
    <dbReference type="NCBI Taxonomy" id="983965"/>
    <lineage>
        <taxon>Eukaryota</taxon>
        <taxon>Fungi</taxon>
        <taxon>Dikarya</taxon>
        <taxon>Ascomycota</taxon>
        <taxon>Pezizomycotina</taxon>
        <taxon>Sordariomycetes</taxon>
        <taxon>Hypocreomycetidae</taxon>
        <taxon>Hypocreales</taxon>
        <taxon>Hypocreaceae</taxon>
        <taxon>Trichoderma</taxon>
    </lineage>
</organism>